<evidence type="ECO:0000256" key="1">
    <source>
        <dbReference type="ARBA" id="ARBA00004651"/>
    </source>
</evidence>
<feature type="transmembrane region" description="Helical" evidence="7">
    <location>
        <begin position="110"/>
        <end position="129"/>
    </location>
</feature>
<dbReference type="GO" id="GO:0043190">
    <property type="term" value="C:ATP-binding cassette (ABC) transporter complex"/>
    <property type="evidence" value="ECO:0007669"/>
    <property type="project" value="InterPro"/>
</dbReference>
<keyword evidence="10" id="KW-1185">Reference proteome</keyword>
<dbReference type="GO" id="GO:0006865">
    <property type="term" value="P:amino acid transport"/>
    <property type="evidence" value="ECO:0007669"/>
    <property type="project" value="TreeGrafter"/>
</dbReference>
<feature type="transmembrane region" description="Helical" evidence="7">
    <location>
        <begin position="20"/>
        <end position="38"/>
    </location>
</feature>
<comment type="caution">
    <text evidence="9">The sequence shown here is derived from an EMBL/GenBank/DDBJ whole genome shotgun (WGS) entry which is preliminary data.</text>
</comment>
<dbReference type="RefSeq" id="WP_121900615.1">
    <property type="nucleotide sequence ID" value="NZ_REFW01000001.1"/>
</dbReference>
<evidence type="ECO:0000313" key="10">
    <source>
        <dbReference type="Proteomes" id="UP000275256"/>
    </source>
</evidence>
<evidence type="ECO:0000256" key="6">
    <source>
        <dbReference type="ARBA" id="ARBA00023136"/>
    </source>
</evidence>
<dbReference type="Pfam" id="PF00528">
    <property type="entry name" value="BPD_transp_1"/>
    <property type="match status" value="1"/>
</dbReference>
<proteinExistence type="inferred from homology"/>
<dbReference type="Gene3D" id="1.10.3720.10">
    <property type="entry name" value="MetI-like"/>
    <property type="match status" value="1"/>
</dbReference>
<feature type="transmembrane region" description="Helical" evidence="7">
    <location>
        <begin position="80"/>
        <end position="98"/>
    </location>
</feature>
<keyword evidence="3" id="KW-1003">Cell membrane</keyword>
<protein>
    <submittedName>
        <fullName evidence="9">Amino acid ABC transporter permease</fullName>
    </submittedName>
</protein>
<comment type="similarity">
    <text evidence="7">Belongs to the binding-protein-dependent transport system permease family.</text>
</comment>
<reference evidence="9 10" key="1">
    <citation type="submission" date="2018-10" db="EMBL/GenBank/DDBJ databases">
        <title>Tessaracoccus antarcticuss sp. nov., isolated from sediment.</title>
        <authorList>
            <person name="Zhou L.Y."/>
            <person name="Du Z.J."/>
        </authorList>
    </citation>
    <scope>NUCLEOTIDE SEQUENCE [LARGE SCALE GENOMIC DNA]</scope>
    <source>
        <strain evidence="9 10">JDX10</strain>
    </source>
</reference>
<dbReference type="InterPro" id="IPR043429">
    <property type="entry name" value="ArtM/GltK/GlnP/TcyL/YhdX-like"/>
</dbReference>
<dbReference type="GO" id="GO:0022857">
    <property type="term" value="F:transmembrane transporter activity"/>
    <property type="evidence" value="ECO:0007669"/>
    <property type="project" value="InterPro"/>
</dbReference>
<accession>A0A3M0GXG9</accession>
<name>A0A3M0GXG9_9ACTN</name>
<dbReference type="PANTHER" id="PTHR30614">
    <property type="entry name" value="MEMBRANE COMPONENT OF AMINO ACID ABC TRANSPORTER"/>
    <property type="match status" value="1"/>
</dbReference>
<organism evidence="9 10">
    <name type="scientific">Tessaracoccus antarcticus</name>
    <dbReference type="NCBI Taxonomy" id="2479848"/>
    <lineage>
        <taxon>Bacteria</taxon>
        <taxon>Bacillati</taxon>
        <taxon>Actinomycetota</taxon>
        <taxon>Actinomycetes</taxon>
        <taxon>Propionibacteriales</taxon>
        <taxon>Propionibacteriaceae</taxon>
        <taxon>Tessaracoccus</taxon>
    </lineage>
</organism>
<feature type="transmembrane region" description="Helical" evidence="7">
    <location>
        <begin position="250"/>
        <end position="272"/>
    </location>
</feature>
<feature type="transmembrane region" description="Helical" evidence="7">
    <location>
        <begin position="205"/>
        <end position="230"/>
    </location>
</feature>
<dbReference type="SUPFAM" id="SSF161098">
    <property type="entry name" value="MetI-like"/>
    <property type="match status" value="1"/>
</dbReference>
<keyword evidence="5 7" id="KW-1133">Transmembrane helix</keyword>
<evidence type="ECO:0000259" key="8">
    <source>
        <dbReference type="PROSITE" id="PS50928"/>
    </source>
</evidence>
<gene>
    <name evidence="9" type="ORF">EAX62_05645</name>
</gene>
<keyword evidence="2 7" id="KW-0813">Transport</keyword>
<dbReference type="EMBL" id="REFW01000001">
    <property type="protein sequence ID" value="RMB62066.1"/>
    <property type="molecule type" value="Genomic_DNA"/>
</dbReference>
<keyword evidence="6 7" id="KW-0472">Membrane</keyword>
<dbReference type="InterPro" id="IPR035906">
    <property type="entry name" value="MetI-like_sf"/>
</dbReference>
<dbReference type="AlphaFoldDB" id="A0A3M0GXG9"/>
<evidence type="ECO:0000256" key="5">
    <source>
        <dbReference type="ARBA" id="ARBA00022989"/>
    </source>
</evidence>
<dbReference type="PANTHER" id="PTHR30614:SF21">
    <property type="entry name" value="AMINO ACID ABC TRANSPORTER PERMEASE"/>
    <property type="match status" value="1"/>
</dbReference>
<evidence type="ECO:0000256" key="4">
    <source>
        <dbReference type="ARBA" id="ARBA00022692"/>
    </source>
</evidence>
<evidence type="ECO:0000313" key="9">
    <source>
        <dbReference type="EMBL" id="RMB62066.1"/>
    </source>
</evidence>
<feature type="transmembrane region" description="Helical" evidence="7">
    <location>
        <begin position="149"/>
        <end position="168"/>
    </location>
</feature>
<dbReference type="CDD" id="cd06261">
    <property type="entry name" value="TM_PBP2"/>
    <property type="match status" value="1"/>
</dbReference>
<evidence type="ECO:0000256" key="2">
    <source>
        <dbReference type="ARBA" id="ARBA00022448"/>
    </source>
</evidence>
<keyword evidence="4 7" id="KW-0812">Transmembrane</keyword>
<comment type="subcellular location">
    <subcellularLocation>
        <location evidence="1 7">Cell membrane</location>
        <topology evidence="1 7">Multi-pass membrane protein</topology>
    </subcellularLocation>
</comment>
<dbReference type="InterPro" id="IPR000515">
    <property type="entry name" value="MetI-like"/>
</dbReference>
<dbReference type="PROSITE" id="PS50928">
    <property type="entry name" value="ABC_TM1"/>
    <property type="match status" value="1"/>
</dbReference>
<sequence>MSGGLVLYDVPGPRARRRQVILAIVVGLAAAGLIALVLHRLNAQGQFEAKLWDPLVNPSDKNFAAVWGLIGDGFVNTMKAAALAIAFSLSLGTVIGVARLMLGRWTRIPLVGFIELFRGLPVVISIFFASRVLPDLGVDLSGWPGGEGLWFVVIGLTAYNSVILAEILRSGVNALPKGQSEAAVAIGLSRLQTMGIILLPQAVRIMLPALISQLVVILKDTSLAAVLGVYPEMLNAAKYIYLNLDNPIQALFVVGTIFVVINFALSKLAGWVERRLSRSKRSPGQDTDDEVRYITDTAELAQ</sequence>
<dbReference type="NCBIfam" id="TIGR01726">
    <property type="entry name" value="HEQRo_perm_3TM"/>
    <property type="match status" value="1"/>
</dbReference>
<feature type="domain" description="ABC transmembrane type-1" evidence="8">
    <location>
        <begin position="74"/>
        <end position="269"/>
    </location>
</feature>
<evidence type="ECO:0000256" key="3">
    <source>
        <dbReference type="ARBA" id="ARBA00022475"/>
    </source>
</evidence>
<dbReference type="OrthoDB" id="4543034at2"/>
<dbReference type="InterPro" id="IPR010065">
    <property type="entry name" value="AA_ABC_transptr_permease_3TM"/>
</dbReference>
<evidence type="ECO:0000256" key="7">
    <source>
        <dbReference type="RuleBase" id="RU363032"/>
    </source>
</evidence>
<dbReference type="Proteomes" id="UP000275256">
    <property type="component" value="Unassembled WGS sequence"/>
</dbReference>